<feature type="region of interest" description="Disordered" evidence="1">
    <location>
        <begin position="189"/>
        <end position="242"/>
    </location>
</feature>
<feature type="region of interest" description="Disordered" evidence="1">
    <location>
        <begin position="262"/>
        <end position="281"/>
    </location>
</feature>
<gene>
    <name evidence="2" type="ORF">DFH08DRAFT_938327</name>
</gene>
<proteinExistence type="predicted"/>
<organism evidence="2 3">
    <name type="scientific">Mycena albidolilacea</name>
    <dbReference type="NCBI Taxonomy" id="1033008"/>
    <lineage>
        <taxon>Eukaryota</taxon>
        <taxon>Fungi</taxon>
        <taxon>Dikarya</taxon>
        <taxon>Basidiomycota</taxon>
        <taxon>Agaricomycotina</taxon>
        <taxon>Agaricomycetes</taxon>
        <taxon>Agaricomycetidae</taxon>
        <taxon>Agaricales</taxon>
        <taxon>Marasmiineae</taxon>
        <taxon>Mycenaceae</taxon>
        <taxon>Mycena</taxon>
    </lineage>
</organism>
<evidence type="ECO:0000256" key="1">
    <source>
        <dbReference type="SAM" id="MobiDB-lite"/>
    </source>
</evidence>
<feature type="region of interest" description="Disordered" evidence="1">
    <location>
        <begin position="100"/>
        <end position="125"/>
    </location>
</feature>
<reference evidence="2" key="1">
    <citation type="submission" date="2023-03" db="EMBL/GenBank/DDBJ databases">
        <title>Massive genome expansion in bonnet fungi (Mycena s.s.) driven by repeated elements and novel gene families across ecological guilds.</title>
        <authorList>
            <consortium name="Lawrence Berkeley National Laboratory"/>
            <person name="Harder C.B."/>
            <person name="Miyauchi S."/>
            <person name="Viragh M."/>
            <person name="Kuo A."/>
            <person name="Thoen E."/>
            <person name="Andreopoulos B."/>
            <person name="Lu D."/>
            <person name="Skrede I."/>
            <person name="Drula E."/>
            <person name="Henrissat B."/>
            <person name="Morin E."/>
            <person name="Kohler A."/>
            <person name="Barry K."/>
            <person name="LaButti K."/>
            <person name="Morin E."/>
            <person name="Salamov A."/>
            <person name="Lipzen A."/>
            <person name="Mereny Z."/>
            <person name="Hegedus B."/>
            <person name="Baldrian P."/>
            <person name="Stursova M."/>
            <person name="Weitz H."/>
            <person name="Taylor A."/>
            <person name="Grigoriev I.V."/>
            <person name="Nagy L.G."/>
            <person name="Martin F."/>
            <person name="Kauserud H."/>
        </authorList>
    </citation>
    <scope>NUCLEOTIDE SEQUENCE</scope>
    <source>
        <strain evidence="2">CBHHK002</strain>
    </source>
</reference>
<name>A0AAD6ZVB6_9AGAR</name>
<dbReference type="AlphaFoldDB" id="A0AAD6ZVB6"/>
<feature type="compositionally biased region" description="Basic and acidic residues" evidence="1">
    <location>
        <begin position="209"/>
        <end position="221"/>
    </location>
</feature>
<comment type="caution">
    <text evidence="2">The sequence shown here is derived from an EMBL/GenBank/DDBJ whole genome shotgun (WGS) entry which is preliminary data.</text>
</comment>
<protein>
    <submittedName>
        <fullName evidence="2">Uncharacterized protein</fullName>
    </submittedName>
</protein>
<dbReference type="EMBL" id="JARIHO010000025">
    <property type="protein sequence ID" value="KAJ7342363.1"/>
    <property type="molecule type" value="Genomic_DNA"/>
</dbReference>
<evidence type="ECO:0000313" key="3">
    <source>
        <dbReference type="Proteomes" id="UP001218218"/>
    </source>
</evidence>
<keyword evidence="3" id="KW-1185">Reference proteome</keyword>
<accession>A0AAD6ZVB6</accession>
<feature type="region of interest" description="Disordered" evidence="1">
    <location>
        <begin position="372"/>
        <end position="408"/>
    </location>
</feature>
<dbReference type="Proteomes" id="UP001218218">
    <property type="component" value="Unassembled WGS sequence"/>
</dbReference>
<sequence>MREKRAGRAFQGIRRRECACGLFLEKQFRISWSRRLVGSRRRTRSALPYYHTPFARVSDAYRDVHWTGDNTRAAVSSVSPPGWTTISACLRAKRLCPQSPPQRTPLRTLPRRPHYTKKGPVPPRIGLALCSPPRPRADRAALHSVDINYPPSTSFTTSTRCVRLHRALPPTIATRAAWGRRTHAALDACSGGAPHRSPGAGQELASTGEWRDSGDGGHARGGDQCGAGNEEWRPHGLSTSLTREKTIKEALATRNGHGARCRCRGRGGRGGDEGGAGGGERQRRMLRVRLRGARVCAGAVSSVWIRTAGWCVRAMAECGLAKVRRGERGALGCVRTYEAQLNEGSEVDVTMGDGVDLKWHMQTSLKGTAGVAEQKQATRVGRRVRSSTLVGSPGTKVGVSGGPKEKIS</sequence>
<evidence type="ECO:0000313" key="2">
    <source>
        <dbReference type="EMBL" id="KAJ7342363.1"/>
    </source>
</evidence>